<dbReference type="Gene3D" id="2.60.120.620">
    <property type="entry name" value="q2cbj1_9rhob like domain"/>
    <property type="match status" value="1"/>
</dbReference>
<dbReference type="RefSeq" id="WP_343163081.1">
    <property type="nucleotide sequence ID" value="NZ_JBHRSV010000028.1"/>
</dbReference>
<dbReference type="EMBL" id="JBHRSV010000028">
    <property type="protein sequence ID" value="MFC2927091.1"/>
    <property type="molecule type" value="Genomic_DNA"/>
</dbReference>
<protein>
    <recommendedName>
        <fullName evidence="3">Fe2OG dioxygenase domain-containing protein</fullName>
    </recommendedName>
</protein>
<dbReference type="Proteomes" id="UP001595379">
    <property type="component" value="Unassembled WGS sequence"/>
</dbReference>
<reference evidence="2" key="1">
    <citation type="journal article" date="2019" name="Int. J. Syst. Evol. Microbiol.">
        <title>The Global Catalogue of Microorganisms (GCM) 10K type strain sequencing project: providing services to taxonomists for standard genome sequencing and annotation.</title>
        <authorList>
            <consortium name="The Broad Institute Genomics Platform"/>
            <consortium name="The Broad Institute Genome Sequencing Center for Infectious Disease"/>
            <person name="Wu L."/>
            <person name="Ma J."/>
        </authorList>
    </citation>
    <scope>NUCLEOTIDE SEQUENCE [LARGE SCALE GENOMIC DNA]</scope>
    <source>
        <strain evidence="2">KCTC 52487</strain>
    </source>
</reference>
<evidence type="ECO:0008006" key="3">
    <source>
        <dbReference type="Google" id="ProtNLM"/>
    </source>
</evidence>
<proteinExistence type="predicted"/>
<evidence type="ECO:0000313" key="1">
    <source>
        <dbReference type="EMBL" id="MFC2927091.1"/>
    </source>
</evidence>
<name>A0ABV7A001_9PROT</name>
<keyword evidence="2" id="KW-1185">Reference proteome</keyword>
<sequence>MRIFEESSLDAMIAEAKRWRMELDATLRSESAVIRGLWSRDRLLELRDHVFRFRQANGLSGNMAYNEGTPDHVKIVDKPLGSNRPTRFVLSQFFPWNTQAHADIPAISQGLMRFRNLASGFAPDTGMRAGCEYVSWPSVIQYRRGGDFLAAHRDQYAFQCILILSQMGEDFTEGGNYYLSATGHHFEEPNLRFGDVLLLKSDLVHGVHPIDPHLTDDGAMGGRWMMFCPLAKRSEVLRAA</sequence>
<organism evidence="1 2">
    <name type="scientific">Hyphobacterium vulgare</name>
    <dbReference type="NCBI Taxonomy" id="1736751"/>
    <lineage>
        <taxon>Bacteria</taxon>
        <taxon>Pseudomonadati</taxon>
        <taxon>Pseudomonadota</taxon>
        <taxon>Alphaproteobacteria</taxon>
        <taxon>Maricaulales</taxon>
        <taxon>Maricaulaceae</taxon>
        <taxon>Hyphobacterium</taxon>
    </lineage>
</organism>
<evidence type="ECO:0000313" key="2">
    <source>
        <dbReference type="Proteomes" id="UP001595379"/>
    </source>
</evidence>
<gene>
    <name evidence="1" type="ORF">ACFOOR_13325</name>
</gene>
<comment type="caution">
    <text evidence="1">The sequence shown here is derived from an EMBL/GenBank/DDBJ whole genome shotgun (WGS) entry which is preliminary data.</text>
</comment>
<accession>A0ABV7A001</accession>